<dbReference type="Pfam" id="PF13178">
    <property type="entry name" value="DUF4005"/>
    <property type="match status" value="1"/>
</dbReference>
<sequence length="162" mass="17588">MEEHAHADVSETLSLKIFEDTGEHPRKSNDPGIVKFQRNNVTVCVAAKPPPTGFASHPSDGSPTSSRGSCTSKSRNTFNTSDESMGRPNYMNPTESVKAKARSFSAPKIRPPSNDDLQLQKKFSTYNLDAKSTGGSDSSFPSCKFNPPMLRSDKSSIKSGEM</sequence>
<evidence type="ECO:0000256" key="1">
    <source>
        <dbReference type="SAM" id="MobiDB-lite"/>
    </source>
</evidence>
<comment type="caution">
    <text evidence="3">The sequence shown here is derived from an EMBL/GenBank/DDBJ whole genome shotgun (WGS) entry which is preliminary data.</text>
</comment>
<feature type="domain" description="DUF4005" evidence="2">
    <location>
        <begin position="70"/>
        <end position="131"/>
    </location>
</feature>
<feature type="compositionally biased region" description="Polar residues" evidence="1">
    <location>
        <begin position="59"/>
        <end position="83"/>
    </location>
</feature>
<evidence type="ECO:0000259" key="2">
    <source>
        <dbReference type="Pfam" id="PF13178"/>
    </source>
</evidence>
<feature type="compositionally biased region" description="Polar residues" evidence="1">
    <location>
        <begin position="115"/>
        <end position="127"/>
    </location>
</feature>
<feature type="compositionally biased region" description="Basic and acidic residues" evidence="1">
    <location>
        <begin position="17"/>
        <end position="29"/>
    </location>
</feature>
<dbReference type="Proteomes" id="UP000824469">
    <property type="component" value="Unassembled WGS sequence"/>
</dbReference>
<name>A0AA38GX26_TAXCH</name>
<protein>
    <recommendedName>
        <fullName evidence="2">DUF4005 domain-containing protein</fullName>
    </recommendedName>
</protein>
<feature type="region of interest" description="Disordered" evidence="1">
    <location>
        <begin position="46"/>
        <end position="162"/>
    </location>
</feature>
<dbReference type="AlphaFoldDB" id="A0AA38GX26"/>
<accession>A0AA38GX26</accession>
<dbReference type="EMBL" id="JAHRHJ020000001">
    <property type="protein sequence ID" value="KAH9328065.1"/>
    <property type="molecule type" value="Genomic_DNA"/>
</dbReference>
<evidence type="ECO:0000313" key="4">
    <source>
        <dbReference type="Proteomes" id="UP000824469"/>
    </source>
</evidence>
<dbReference type="InterPro" id="IPR025064">
    <property type="entry name" value="DUF4005"/>
</dbReference>
<feature type="region of interest" description="Disordered" evidence="1">
    <location>
        <begin position="1"/>
        <end position="34"/>
    </location>
</feature>
<proteinExistence type="predicted"/>
<reference evidence="3 4" key="1">
    <citation type="journal article" date="2021" name="Nat. Plants">
        <title>The Taxus genome provides insights into paclitaxel biosynthesis.</title>
        <authorList>
            <person name="Xiong X."/>
            <person name="Gou J."/>
            <person name="Liao Q."/>
            <person name="Li Y."/>
            <person name="Zhou Q."/>
            <person name="Bi G."/>
            <person name="Li C."/>
            <person name="Du R."/>
            <person name="Wang X."/>
            <person name="Sun T."/>
            <person name="Guo L."/>
            <person name="Liang H."/>
            <person name="Lu P."/>
            <person name="Wu Y."/>
            <person name="Zhang Z."/>
            <person name="Ro D.K."/>
            <person name="Shang Y."/>
            <person name="Huang S."/>
            <person name="Yan J."/>
        </authorList>
    </citation>
    <scope>NUCLEOTIDE SEQUENCE [LARGE SCALE GENOMIC DNA]</scope>
    <source>
        <tissue evidence="3">Leaf</tissue>
    </source>
</reference>
<evidence type="ECO:0000313" key="3">
    <source>
        <dbReference type="EMBL" id="KAH9328065.1"/>
    </source>
</evidence>
<feature type="compositionally biased region" description="Basic and acidic residues" evidence="1">
    <location>
        <begin position="151"/>
        <end position="162"/>
    </location>
</feature>
<organism evidence="3 4">
    <name type="scientific">Taxus chinensis</name>
    <name type="common">Chinese yew</name>
    <name type="synonym">Taxus wallichiana var. chinensis</name>
    <dbReference type="NCBI Taxonomy" id="29808"/>
    <lineage>
        <taxon>Eukaryota</taxon>
        <taxon>Viridiplantae</taxon>
        <taxon>Streptophyta</taxon>
        <taxon>Embryophyta</taxon>
        <taxon>Tracheophyta</taxon>
        <taxon>Spermatophyta</taxon>
        <taxon>Pinopsida</taxon>
        <taxon>Pinidae</taxon>
        <taxon>Conifers II</taxon>
        <taxon>Cupressales</taxon>
        <taxon>Taxaceae</taxon>
        <taxon>Taxus</taxon>
    </lineage>
</organism>
<feature type="non-terminal residue" evidence="3">
    <location>
        <position position="162"/>
    </location>
</feature>
<keyword evidence="4" id="KW-1185">Reference proteome</keyword>
<gene>
    <name evidence="3" type="ORF">KI387_000173</name>
</gene>